<dbReference type="EC" id="3.5.1.14" evidence="4"/>
<dbReference type="InterPro" id="IPR011650">
    <property type="entry name" value="Peptidase_M20_dimer"/>
</dbReference>
<dbReference type="EMBL" id="LZZM01000174">
    <property type="protein sequence ID" value="OOM76354.1"/>
    <property type="molecule type" value="Genomic_DNA"/>
</dbReference>
<dbReference type="Pfam" id="PF07687">
    <property type="entry name" value="M20_dimer"/>
    <property type="match status" value="1"/>
</dbReference>
<dbReference type="STRING" id="29367.CLPUN_27410"/>
<dbReference type="SUPFAM" id="SSF55031">
    <property type="entry name" value="Bacterial exopeptidase dimerisation domain"/>
    <property type="match status" value="1"/>
</dbReference>
<keyword evidence="5" id="KW-1185">Reference proteome</keyword>
<name>A0A1S8TFF4_9CLOT</name>
<comment type="cofactor">
    <cofactor evidence="2">
        <name>Mn(2+)</name>
        <dbReference type="ChEBI" id="CHEBI:29035"/>
    </cofactor>
    <text evidence="2">The Mn(2+) ion enhances activity.</text>
</comment>
<accession>A0A1S8TFF4</accession>
<feature type="binding site" evidence="2">
    <location>
        <position position="135"/>
    </location>
    <ligand>
        <name>Mn(2+)</name>
        <dbReference type="ChEBI" id="CHEBI:29035"/>
        <label>2</label>
    </ligand>
</feature>
<comment type="caution">
    <text evidence="4">The sequence shown here is derived from an EMBL/GenBank/DDBJ whole genome shotgun (WGS) entry which is preliminary data.</text>
</comment>
<dbReference type="RefSeq" id="WP_077847839.1">
    <property type="nucleotide sequence ID" value="NZ_LZZM01000174.1"/>
</dbReference>
<dbReference type="FunFam" id="3.30.70.360:FF:000001">
    <property type="entry name" value="N-acetyldiaminopimelate deacetylase"/>
    <property type="match status" value="1"/>
</dbReference>
<dbReference type="GO" id="GO:0004046">
    <property type="term" value="F:aminoacylase activity"/>
    <property type="evidence" value="ECO:0007669"/>
    <property type="project" value="UniProtKB-EC"/>
</dbReference>
<dbReference type="PANTHER" id="PTHR11014">
    <property type="entry name" value="PEPTIDASE M20 FAMILY MEMBER"/>
    <property type="match status" value="1"/>
</dbReference>
<dbReference type="CDD" id="cd03886">
    <property type="entry name" value="M20_Acy1"/>
    <property type="match status" value="1"/>
</dbReference>
<dbReference type="GO" id="GO:0019877">
    <property type="term" value="P:diaminopimelate biosynthetic process"/>
    <property type="evidence" value="ECO:0007669"/>
    <property type="project" value="UniProtKB-ARBA"/>
</dbReference>
<feature type="binding site" evidence="2">
    <location>
        <position position="101"/>
    </location>
    <ligand>
        <name>Mn(2+)</name>
        <dbReference type="ChEBI" id="CHEBI:29035"/>
        <label>2</label>
    </ligand>
</feature>
<evidence type="ECO:0000259" key="3">
    <source>
        <dbReference type="Pfam" id="PF07687"/>
    </source>
</evidence>
<protein>
    <submittedName>
        <fullName evidence="4">N-acyl-L-amino acid amidohydrolase</fullName>
        <ecNumber evidence="4">3.5.1.14</ecNumber>
    </submittedName>
</protein>
<dbReference type="Gene3D" id="3.40.630.10">
    <property type="entry name" value="Zn peptidases"/>
    <property type="match status" value="1"/>
</dbReference>
<dbReference type="Proteomes" id="UP000190890">
    <property type="component" value="Unassembled WGS sequence"/>
</dbReference>
<dbReference type="GO" id="GO:0046872">
    <property type="term" value="F:metal ion binding"/>
    <property type="evidence" value="ECO:0007669"/>
    <property type="project" value="UniProtKB-KW"/>
</dbReference>
<keyword evidence="2" id="KW-0464">Manganese</keyword>
<dbReference type="OrthoDB" id="9776731at2"/>
<dbReference type="Pfam" id="PF01546">
    <property type="entry name" value="Peptidase_M20"/>
    <property type="match status" value="1"/>
</dbReference>
<keyword evidence="1 4" id="KW-0378">Hydrolase</keyword>
<dbReference type="InterPro" id="IPR036264">
    <property type="entry name" value="Bact_exopeptidase_dim_dom"/>
</dbReference>
<dbReference type="NCBIfam" id="TIGR01891">
    <property type="entry name" value="amidohydrolases"/>
    <property type="match status" value="1"/>
</dbReference>
<dbReference type="GO" id="GO:0050118">
    <property type="term" value="F:N-acetyldiaminopimelate deacetylase activity"/>
    <property type="evidence" value="ECO:0007669"/>
    <property type="project" value="UniProtKB-ARBA"/>
</dbReference>
<dbReference type="InterPro" id="IPR002933">
    <property type="entry name" value="Peptidase_M20"/>
</dbReference>
<dbReference type="PIRSF" id="PIRSF005962">
    <property type="entry name" value="Pept_M20D_amidohydro"/>
    <property type="match status" value="1"/>
</dbReference>
<sequence>MNIINEALDINNELIKWRRDLHKIPEIGMVLPRTSEYVKNKLDEMGVEYVTYKNHSGICAVLGNKEGKTIAIRADMDALEIEEETNLDFKSENGNMHACGHDGHMAILLGVAKILKKNEHLINGKIKLIFQPSEECAPGGALAMIEDGVLEKPKVDAILALHVDNYTDNCKNGDVIAKYGSLSAFEDPINIKIIGKGGHASTPDLCIDPISIATLVINNIQYILTREIKQTIPTVISFSSIQGGRNSNNIIPDVVEIKGTARNTDAETRKYVLKRIEEIVAGLTKMMRADFELNFDGGCLGVVNDDDMVDRFVKSSKKILKEDEIHIRKNDCLMGAEDAGFFFDKVKGCYFYLYNPMAFEDGIVYPLHNSKYVMDDSVLHKGVALFLQAAIDYLIEVDN</sequence>
<feature type="binding site" evidence="2">
    <location>
        <position position="162"/>
    </location>
    <ligand>
        <name>Mn(2+)</name>
        <dbReference type="ChEBI" id="CHEBI:29035"/>
        <label>2</label>
    </ligand>
</feature>
<evidence type="ECO:0000256" key="1">
    <source>
        <dbReference type="ARBA" id="ARBA00022801"/>
    </source>
</evidence>
<evidence type="ECO:0000313" key="4">
    <source>
        <dbReference type="EMBL" id="OOM76354.1"/>
    </source>
</evidence>
<evidence type="ECO:0000256" key="2">
    <source>
        <dbReference type="PIRSR" id="PIRSR005962-1"/>
    </source>
</evidence>
<evidence type="ECO:0000313" key="5">
    <source>
        <dbReference type="Proteomes" id="UP000190890"/>
    </source>
</evidence>
<dbReference type="AlphaFoldDB" id="A0A1S8TFF4"/>
<reference evidence="4 5" key="1">
    <citation type="submission" date="2016-05" db="EMBL/GenBank/DDBJ databases">
        <title>Microbial solvent formation.</title>
        <authorList>
            <person name="Poehlein A."/>
            <person name="Montoya Solano J.D."/>
            <person name="Flitsch S."/>
            <person name="Krabben P."/>
            <person name="Duerre P."/>
            <person name="Daniel R."/>
        </authorList>
    </citation>
    <scope>NUCLEOTIDE SEQUENCE [LARGE SCALE GENOMIC DNA]</scope>
    <source>
        <strain evidence="4 5">DSM 2619</strain>
    </source>
</reference>
<organism evidence="4 5">
    <name type="scientific">Clostridium puniceum</name>
    <dbReference type="NCBI Taxonomy" id="29367"/>
    <lineage>
        <taxon>Bacteria</taxon>
        <taxon>Bacillati</taxon>
        <taxon>Bacillota</taxon>
        <taxon>Clostridia</taxon>
        <taxon>Eubacteriales</taxon>
        <taxon>Clostridiaceae</taxon>
        <taxon>Clostridium</taxon>
    </lineage>
</organism>
<dbReference type="InterPro" id="IPR017439">
    <property type="entry name" value="Amidohydrolase"/>
</dbReference>
<feature type="domain" description="Peptidase M20 dimerisation" evidence="3">
    <location>
        <begin position="190"/>
        <end position="281"/>
    </location>
</feature>
<dbReference type="Gene3D" id="3.30.70.360">
    <property type="match status" value="1"/>
</dbReference>
<feature type="binding site" evidence="2">
    <location>
        <position position="368"/>
    </location>
    <ligand>
        <name>Mn(2+)</name>
        <dbReference type="ChEBI" id="CHEBI:29035"/>
        <label>2</label>
    </ligand>
</feature>
<feature type="binding site" evidence="2">
    <location>
        <position position="99"/>
    </location>
    <ligand>
        <name>Mn(2+)</name>
        <dbReference type="ChEBI" id="CHEBI:29035"/>
        <label>2</label>
    </ligand>
</feature>
<proteinExistence type="predicted"/>
<keyword evidence="2" id="KW-0479">Metal-binding</keyword>
<dbReference type="PANTHER" id="PTHR11014:SF63">
    <property type="entry name" value="METALLOPEPTIDASE, PUTATIVE (AFU_ORTHOLOGUE AFUA_6G09600)-RELATED"/>
    <property type="match status" value="1"/>
</dbReference>
<gene>
    <name evidence="4" type="primary">amaA</name>
    <name evidence="4" type="ORF">CLPUN_27410</name>
</gene>
<dbReference type="SUPFAM" id="SSF53187">
    <property type="entry name" value="Zn-dependent exopeptidases"/>
    <property type="match status" value="1"/>
</dbReference>